<gene>
    <name evidence="10" type="ORF">CJD36_006480</name>
</gene>
<evidence type="ECO:0000256" key="3">
    <source>
        <dbReference type="ARBA" id="ARBA00022692"/>
    </source>
</evidence>
<dbReference type="Pfam" id="PF12704">
    <property type="entry name" value="MacB_PCD"/>
    <property type="match status" value="1"/>
</dbReference>
<evidence type="ECO:0000256" key="1">
    <source>
        <dbReference type="ARBA" id="ARBA00004651"/>
    </source>
</evidence>
<dbReference type="GO" id="GO:0022857">
    <property type="term" value="F:transmembrane transporter activity"/>
    <property type="evidence" value="ECO:0007669"/>
    <property type="project" value="TreeGrafter"/>
</dbReference>
<dbReference type="Proteomes" id="UP000239872">
    <property type="component" value="Unassembled WGS sequence"/>
</dbReference>
<feature type="domain" description="ABC3 transporter permease C-terminal" evidence="8">
    <location>
        <begin position="299"/>
        <end position="411"/>
    </location>
</feature>
<evidence type="ECO:0000256" key="6">
    <source>
        <dbReference type="ARBA" id="ARBA00038076"/>
    </source>
</evidence>
<sequence length="419" mass="46021">MNNIGQIVITSIVQALQELRVNKLRTFLSLLGITIGIFCIIAVLTALDSARGMIQKNVETLGSDVLYVGRWPWPGMEDGEYKWWEYWRRPSMTKTEVYAINGQIRNLAITTLCLPVRNLTVKYNDAELSSIRAYTINTDFDKIQNIELAQGRYFTASELEGGNNSIVLGSEVALGLFQRGVSPLGKSITVMGRKFTVIGVMKKVGQNMADFDFDNGMLFSYNTVSALIDVKSLQYEPRLMVKPYNKANLAEVKDEVTGVIRRLHKIKPDQPNDFTVNQLSGISKLLNSMFDKINIVGYVIGGFSLLVGAFGIANIMFVTVKERTKIIGLKKAIGARRASILTEFLLESIVLCLIGGLIGILIVLLLSLLVSKLADIDVVLSIVNFSIGVGISIIVGVISGIIPAIRASDLDPVVAIRSN</sequence>
<feature type="transmembrane region" description="Helical" evidence="7">
    <location>
        <begin position="378"/>
        <end position="402"/>
    </location>
</feature>
<feature type="transmembrane region" description="Helical" evidence="7">
    <location>
        <begin position="295"/>
        <end position="320"/>
    </location>
</feature>
<keyword evidence="4 7" id="KW-1133">Transmembrane helix</keyword>
<organism evidence="10 11">
    <name type="scientific">Flavipsychrobacter stenotrophus</name>
    <dbReference type="NCBI Taxonomy" id="2077091"/>
    <lineage>
        <taxon>Bacteria</taxon>
        <taxon>Pseudomonadati</taxon>
        <taxon>Bacteroidota</taxon>
        <taxon>Chitinophagia</taxon>
        <taxon>Chitinophagales</taxon>
        <taxon>Chitinophagaceae</taxon>
        <taxon>Flavipsychrobacter</taxon>
    </lineage>
</organism>
<evidence type="ECO:0000313" key="11">
    <source>
        <dbReference type="Proteomes" id="UP000239872"/>
    </source>
</evidence>
<keyword evidence="5 7" id="KW-0472">Membrane</keyword>
<keyword evidence="3 7" id="KW-0812">Transmembrane</keyword>
<dbReference type="EMBL" id="PPSL01000002">
    <property type="protein sequence ID" value="PQJ11443.1"/>
    <property type="molecule type" value="Genomic_DNA"/>
</dbReference>
<protein>
    <submittedName>
        <fullName evidence="10">ABC transporter</fullName>
    </submittedName>
</protein>
<dbReference type="Pfam" id="PF02687">
    <property type="entry name" value="FtsX"/>
    <property type="match status" value="1"/>
</dbReference>
<dbReference type="OrthoDB" id="9770036at2"/>
<dbReference type="InterPro" id="IPR003838">
    <property type="entry name" value="ABC3_permease_C"/>
</dbReference>
<dbReference type="RefSeq" id="WP_105038322.1">
    <property type="nucleotide sequence ID" value="NZ_PPSL01000002.1"/>
</dbReference>
<evidence type="ECO:0000256" key="5">
    <source>
        <dbReference type="ARBA" id="ARBA00023136"/>
    </source>
</evidence>
<comment type="similarity">
    <text evidence="6">Belongs to the ABC-4 integral membrane protein family.</text>
</comment>
<feature type="domain" description="MacB-like periplasmic core" evidence="9">
    <location>
        <begin position="26"/>
        <end position="257"/>
    </location>
</feature>
<evidence type="ECO:0000256" key="7">
    <source>
        <dbReference type="SAM" id="Phobius"/>
    </source>
</evidence>
<dbReference type="InterPro" id="IPR025857">
    <property type="entry name" value="MacB_PCD"/>
</dbReference>
<evidence type="ECO:0000259" key="8">
    <source>
        <dbReference type="Pfam" id="PF02687"/>
    </source>
</evidence>
<keyword evidence="2" id="KW-1003">Cell membrane</keyword>
<evidence type="ECO:0000259" key="9">
    <source>
        <dbReference type="Pfam" id="PF12704"/>
    </source>
</evidence>
<dbReference type="InterPro" id="IPR050250">
    <property type="entry name" value="Macrolide_Exporter_MacB"/>
</dbReference>
<dbReference type="PANTHER" id="PTHR30572">
    <property type="entry name" value="MEMBRANE COMPONENT OF TRANSPORTER-RELATED"/>
    <property type="match status" value="1"/>
</dbReference>
<evidence type="ECO:0000256" key="2">
    <source>
        <dbReference type="ARBA" id="ARBA00022475"/>
    </source>
</evidence>
<evidence type="ECO:0000313" key="10">
    <source>
        <dbReference type="EMBL" id="PQJ11443.1"/>
    </source>
</evidence>
<evidence type="ECO:0000256" key="4">
    <source>
        <dbReference type="ARBA" id="ARBA00022989"/>
    </source>
</evidence>
<comment type="subcellular location">
    <subcellularLocation>
        <location evidence="1">Cell membrane</location>
        <topology evidence="1">Multi-pass membrane protein</topology>
    </subcellularLocation>
</comment>
<accession>A0A2S7SWZ2</accession>
<proteinExistence type="inferred from homology"/>
<dbReference type="AlphaFoldDB" id="A0A2S7SWZ2"/>
<keyword evidence="11" id="KW-1185">Reference proteome</keyword>
<dbReference type="PANTHER" id="PTHR30572:SF4">
    <property type="entry name" value="ABC TRANSPORTER PERMEASE YTRF"/>
    <property type="match status" value="1"/>
</dbReference>
<dbReference type="GO" id="GO:0005886">
    <property type="term" value="C:plasma membrane"/>
    <property type="evidence" value="ECO:0007669"/>
    <property type="project" value="UniProtKB-SubCell"/>
</dbReference>
<comment type="caution">
    <text evidence="10">The sequence shown here is derived from an EMBL/GenBank/DDBJ whole genome shotgun (WGS) entry which is preliminary data.</text>
</comment>
<feature type="transmembrane region" description="Helical" evidence="7">
    <location>
        <begin position="27"/>
        <end position="47"/>
    </location>
</feature>
<feature type="transmembrane region" description="Helical" evidence="7">
    <location>
        <begin position="340"/>
        <end position="366"/>
    </location>
</feature>
<name>A0A2S7SWZ2_9BACT</name>
<reference evidence="10 11" key="1">
    <citation type="submission" date="2018-01" db="EMBL/GenBank/DDBJ databases">
        <title>A novel member of the phylum Bacteroidetes isolated from glacier ice.</title>
        <authorList>
            <person name="Liu Q."/>
            <person name="Xin Y.-H."/>
        </authorList>
    </citation>
    <scope>NUCLEOTIDE SEQUENCE [LARGE SCALE GENOMIC DNA]</scope>
    <source>
        <strain evidence="10 11">RB1R16</strain>
    </source>
</reference>